<accession>A0A8X6VT16</accession>
<comment type="caution">
    <text evidence="1">The sequence shown here is derived from an EMBL/GenBank/DDBJ whole genome shotgun (WGS) entry which is preliminary data.</text>
</comment>
<evidence type="ECO:0000313" key="1">
    <source>
        <dbReference type="EMBL" id="GFY20765.1"/>
    </source>
</evidence>
<name>A0A8X6VT16_TRICX</name>
<dbReference type="Proteomes" id="UP000887159">
    <property type="component" value="Unassembled WGS sequence"/>
</dbReference>
<gene>
    <name evidence="1" type="ORF">TNCV_1119991</name>
</gene>
<evidence type="ECO:0000313" key="2">
    <source>
        <dbReference type="Proteomes" id="UP000887159"/>
    </source>
</evidence>
<keyword evidence="2" id="KW-1185">Reference proteome</keyword>
<sequence length="66" mass="7596">MLYEDETIKITPSCDEWMMTKSVAAIVGYDRCRTPRQRLKEALGYMRLPHIAKVDPVQQRGCIPGQ</sequence>
<protein>
    <submittedName>
        <fullName evidence="1">Uncharacterized protein</fullName>
    </submittedName>
</protein>
<organism evidence="1 2">
    <name type="scientific">Trichonephila clavipes</name>
    <name type="common">Golden silk orbweaver</name>
    <name type="synonym">Nephila clavipes</name>
    <dbReference type="NCBI Taxonomy" id="2585209"/>
    <lineage>
        <taxon>Eukaryota</taxon>
        <taxon>Metazoa</taxon>
        <taxon>Ecdysozoa</taxon>
        <taxon>Arthropoda</taxon>
        <taxon>Chelicerata</taxon>
        <taxon>Arachnida</taxon>
        <taxon>Araneae</taxon>
        <taxon>Araneomorphae</taxon>
        <taxon>Entelegynae</taxon>
        <taxon>Araneoidea</taxon>
        <taxon>Nephilidae</taxon>
        <taxon>Trichonephila</taxon>
    </lineage>
</organism>
<dbReference type="AlphaFoldDB" id="A0A8X6VT16"/>
<reference evidence="1" key="1">
    <citation type="submission" date="2020-08" db="EMBL/GenBank/DDBJ databases">
        <title>Multicomponent nature underlies the extraordinary mechanical properties of spider dragline silk.</title>
        <authorList>
            <person name="Kono N."/>
            <person name="Nakamura H."/>
            <person name="Mori M."/>
            <person name="Yoshida Y."/>
            <person name="Ohtoshi R."/>
            <person name="Malay A.D."/>
            <person name="Moran D.A.P."/>
            <person name="Tomita M."/>
            <person name="Numata K."/>
            <person name="Arakawa K."/>
        </authorList>
    </citation>
    <scope>NUCLEOTIDE SEQUENCE</scope>
</reference>
<proteinExistence type="predicted"/>
<dbReference type="EMBL" id="BMAU01021356">
    <property type="protein sequence ID" value="GFY20765.1"/>
    <property type="molecule type" value="Genomic_DNA"/>
</dbReference>